<evidence type="ECO:0000313" key="3">
    <source>
        <dbReference type="Proteomes" id="UP000614601"/>
    </source>
</evidence>
<dbReference type="InterPro" id="IPR013783">
    <property type="entry name" value="Ig-like_fold"/>
</dbReference>
<keyword evidence="3" id="KW-1185">Reference proteome</keyword>
<sequence>MSTSALAVVPPVCPISATGGKSKHKLVNQCGVKLAYKVKCSNNGNYSVNKVHGFVDVGDQGDLEITRIAGKPKADKLVVAFAQPDDKHTDPKQAFEGGFQSQFTGETVVKLSAAE</sequence>
<evidence type="ECO:0000259" key="1">
    <source>
        <dbReference type="PROSITE" id="PS50202"/>
    </source>
</evidence>
<reference evidence="2" key="1">
    <citation type="submission" date="2020-09" db="EMBL/GenBank/DDBJ databases">
        <authorList>
            <person name="Kikuchi T."/>
        </authorList>
    </citation>
    <scope>NUCLEOTIDE SEQUENCE</scope>
    <source>
        <strain evidence="2">SH1</strain>
    </source>
</reference>
<dbReference type="Proteomes" id="UP000614601">
    <property type="component" value="Unassembled WGS sequence"/>
</dbReference>
<dbReference type="AlphaFoldDB" id="A0A811KWY5"/>
<organism evidence="2 3">
    <name type="scientific">Bursaphelenchus okinawaensis</name>
    <dbReference type="NCBI Taxonomy" id="465554"/>
    <lineage>
        <taxon>Eukaryota</taxon>
        <taxon>Metazoa</taxon>
        <taxon>Ecdysozoa</taxon>
        <taxon>Nematoda</taxon>
        <taxon>Chromadorea</taxon>
        <taxon>Rhabditida</taxon>
        <taxon>Tylenchina</taxon>
        <taxon>Tylenchomorpha</taxon>
        <taxon>Aphelenchoidea</taxon>
        <taxon>Aphelenchoididae</taxon>
        <taxon>Bursaphelenchus</taxon>
    </lineage>
</organism>
<evidence type="ECO:0000313" key="2">
    <source>
        <dbReference type="EMBL" id="CAD5219516.1"/>
    </source>
</evidence>
<dbReference type="PANTHER" id="PTHR22947">
    <property type="entry name" value="MAJOR SPERM PROTEIN"/>
    <property type="match status" value="1"/>
</dbReference>
<dbReference type="SUPFAM" id="SSF49354">
    <property type="entry name" value="PapD-like"/>
    <property type="match status" value="1"/>
</dbReference>
<dbReference type="EMBL" id="CAJFDH010000004">
    <property type="protein sequence ID" value="CAD5219516.1"/>
    <property type="molecule type" value="Genomic_DNA"/>
</dbReference>
<proteinExistence type="predicted"/>
<dbReference type="Proteomes" id="UP000783686">
    <property type="component" value="Unassembled WGS sequence"/>
</dbReference>
<dbReference type="OrthoDB" id="264603at2759"/>
<dbReference type="EMBL" id="CAJFCW020000004">
    <property type="protein sequence ID" value="CAG9112607.1"/>
    <property type="molecule type" value="Genomic_DNA"/>
</dbReference>
<dbReference type="Gene3D" id="2.60.40.10">
    <property type="entry name" value="Immunoglobulins"/>
    <property type="match status" value="1"/>
</dbReference>
<accession>A0A811KWY5</accession>
<dbReference type="InterPro" id="IPR008962">
    <property type="entry name" value="PapD-like_sf"/>
</dbReference>
<dbReference type="Pfam" id="PF00635">
    <property type="entry name" value="Motile_Sperm"/>
    <property type="match status" value="1"/>
</dbReference>
<feature type="domain" description="MSP" evidence="1">
    <location>
        <begin position="1"/>
        <end position="115"/>
    </location>
</feature>
<dbReference type="InterPro" id="IPR000535">
    <property type="entry name" value="MSP_dom"/>
</dbReference>
<protein>
    <recommendedName>
        <fullName evidence="1">MSP domain-containing protein</fullName>
    </recommendedName>
</protein>
<name>A0A811KWY5_9BILA</name>
<comment type="caution">
    <text evidence="2">The sequence shown here is derived from an EMBL/GenBank/DDBJ whole genome shotgun (WGS) entry which is preliminary data.</text>
</comment>
<gene>
    <name evidence="2" type="ORF">BOKJ2_LOCUS8483</name>
</gene>
<dbReference type="PROSITE" id="PS50202">
    <property type="entry name" value="MSP"/>
    <property type="match status" value="1"/>
</dbReference>
<dbReference type="PANTHER" id="PTHR22947:SF39">
    <property type="entry name" value="MSP DOMAIN-CONTAINING PROTEIN"/>
    <property type="match status" value="1"/>
</dbReference>
<dbReference type="InterPro" id="IPR051774">
    <property type="entry name" value="Sperm-specific_class_P"/>
</dbReference>